<feature type="domain" description="Hedgehog/Intein (Hint)" evidence="1">
    <location>
        <begin position="151"/>
        <end position="287"/>
    </location>
</feature>
<dbReference type="Pfam" id="PF13403">
    <property type="entry name" value="Hint_2"/>
    <property type="match status" value="1"/>
</dbReference>
<keyword evidence="3" id="KW-1185">Reference proteome</keyword>
<evidence type="ECO:0000259" key="1">
    <source>
        <dbReference type="Pfam" id="PF13403"/>
    </source>
</evidence>
<dbReference type="Proteomes" id="UP000043764">
    <property type="component" value="Unassembled WGS sequence"/>
</dbReference>
<accession>A0A0H5DIL3</accession>
<dbReference type="EMBL" id="CVRL01000033">
    <property type="protein sequence ID" value="CRL11560.1"/>
    <property type="molecule type" value="Genomic_DNA"/>
</dbReference>
<dbReference type="Gene3D" id="2.170.16.10">
    <property type="entry name" value="Hedgehog/Intein (Hint) domain"/>
    <property type="match status" value="1"/>
</dbReference>
<evidence type="ECO:0000313" key="2">
    <source>
        <dbReference type="EMBL" id="CRL11560.1"/>
    </source>
</evidence>
<dbReference type="SUPFAM" id="SSF51294">
    <property type="entry name" value="Hedgehog/intein (Hint) domain"/>
    <property type="match status" value="1"/>
</dbReference>
<dbReference type="InterPro" id="IPR028992">
    <property type="entry name" value="Hedgehog/Intein_dom"/>
</dbReference>
<protein>
    <recommendedName>
        <fullName evidence="1">Hedgehog/Intein (Hint) domain-containing protein</fullName>
    </recommendedName>
</protein>
<dbReference type="GO" id="GO:0016539">
    <property type="term" value="P:intein-mediated protein splicing"/>
    <property type="evidence" value="ECO:0007669"/>
    <property type="project" value="InterPro"/>
</dbReference>
<dbReference type="CDD" id="cd00081">
    <property type="entry name" value="Hint"/>
    <property type="match status" value="1"/>
</dbReference>
<dbReference type="STRING" id="481446.NIT7645_00825"/>
<evidence type="ECO:0000313" key="3">
    <source>
        <dbReference type="Proteomes" id="UP000043764"/>
    </source>
</evidence>
<dbReference type="AlphaFoldDB" id="A0A0H5DIL3"/>
<name>A0A0H5DIL3_9RHOB</name>
<dbReference type="RefSeq" id="WP_050673601.1">
    <property type="nucleotide sequence ID" value="NZ_CVRL01000033.1"/>
</dbReference>
<dbReference type="InterPro" id="IPR036844">
    <property type="entry name" value="Hint_dom_sf"/>
</dbReference>
<dbReference type="PROSITE" id="PS50817">
    <property type="entry name" value="INTEIN_N_TER"/>
    <property type="match status" value="1"/>
</dbReference>
<reference evidence="3" key="1">
    <citation type="submission" date="2015-05" db="EMBL/GenBank/DDBJ databases">
        <authorList>
            <person name="Rodrigo-Torres Lidia"/>
            <person name="Arahal R.David."/>
        </authorList>
    </citation>
    <scope>NUCLEOTIDE SEQUENCE [LARGE SCALE GENOMIC DNA]</scope>
    <source>
        <strain evidence="3">CECT 7321</strain>
    </source>
</reference>
<gene>
    <name evidence="2" type="ORF">NIT7321_02428</name>
</gene>
<sequence>MLTPLQNAAQITQTVAVFPATSFCVEMGANTGDPIGVIDDLALDDVYQLASGQRPKELRLTARADGQLLIAGNSDTGSADAHLHLDCLITLMPDVGANVDGIVMVEVDNAGMIAAVYLLPLAPLEPQLGYTLVRKTRDGARRRLAQLACVSFTRGTQITLANGTLRPIEELQVGDRVLTRDDGAQRVRWIGQTTTRAIGDLAPVLIRAGVHGNERDLLLSPDHRLLVHNRRDLHRLGRADHLVRARDLVNGGDVTVQSGGFVDYFQLLFDRHHIIFAEGIAAESLLLDPLTRAALPDDHMAHSPGLLMGHQRVALGLDIRPVAVERSAQTSQLPSQLRRAMMR</sequence>
<organism evidence="2 3">
    <name type="scientific">Phaeobacter italicus</name>
    <dbReference type="NCBI Taxonomy" id="481446"/>
    <lineage>
        <taxon>Bacteria</taxon>
        <taxon>Pseudomonadati</taxon>
        <taxon>Pseudomonadota</taxon>
        <taxon>Alphaproteobacteria</taxon>
        <taxon>Rhodobacterales</taxon>
        <taxon>Roseobacteraceae</taxon>
        <taxon>Phaeobacter</taxon>
    </lineage>
</organism>
<dbReference type="InterPro" id="IPR006141">
    <property type="entry name" value="Intein_N"/>
</dbReference>
<proteinExistence type="predicted"/>